<dbReference type="Proteomes" id="UP000269945">
    <property type="component" value="Unassembled WGS sequence"/>
</dbReference>
<organism evidence="2 3">
    <name type="scientific">Gulo gulo</name>
    <name type="common">Wolverine</name>
    <name type="synonym">Gluton</name>
    <dbReference type="NCBI Taxonomy" id="48420"/>
    <lineage>
        <taxon>Eukaryota</taxon>
        <taxon>Metazoa</taxon>
        <taxon>Chordata</taxon>
        <taxon>Craniata</taxon>
        <taxon>Vertebrata</taxon>
        <taxon>Euteleostomi</taxon>
        <taxon>Mammalia</taxon>
        <taxon>Eutheria</taxon>
        <taxon>Laurasiatheria</taxon>
        <taxon>Carnivora</taxon>
        <taxon>Caniformia</taxon>
        <taxon>Musteloidea</taxon>
        <taxon>Mustelidae</taxon>
        <taxon>Guloninae</taxon>
        <taxon>Gulo</taxon>
    </lineage>
</organism>
<proteinExistence type="predicted"/>
<dbReference type="InterPro" id="IPR027033">
    <property type="entry name" value="Cnh"/>
</dbReference>
<comment type="caution">
    <text evidence="2">The sequence shown here is derived from an EMBL/GenBank/DDBJ whole genome shotgun (WGS) entry which is preliminary data.</text>
</comment>
<dbReference type="GO" id="GO:0005737">
    <property type="term" value="C:cytoplasm"/>
    <property type="evidence" value="ECO:0007669"/>
    <property type="project" value="TreeGrafter"/>
</dbReference>
<evidence type="ECO:0000313" key="3">
    <source>
        <dbReference type="Proteomes" id="UP000269945"/>
    </source>
</evidence>
<dbReference type="GO" id="GO:0030338">
    <property type="term" value="F:CMP-N-acetylneuraminate monooxygenase activity"/>
    <property type="evidence" value="ECO:0007669"/>
    <property type="project" value="TreeGrafter"/>
</dbReference>
<evidence type="ECO:0000256" key="1">
    <source>
        <dbReference type="SAM" id="MobiDB-lite"/>
    </source>
</evidence>
<evidence type="ECO:0000313" key="2">
    <source>
        <dbReference type="EMBL" id="VCW69461.1"/>
    </source>
</evidence>
<accession>A0A9X9LJF9</accession>
<feature type="region of interest" description="Disordered" evidence="1">
    <location>
        <begin position="1"/>
        <end position="28"/>
    </location>
</feature>
<dbReference type="EMBL" id="CYRY02005003">
    <property type="protein sequence ID" value="VCW69461.1"/>
    <property type="molecule type" value="Genomic_DNA"/>
</dbReference>
<dbReference type="GO" id="GO:0046381">
    <property type="term" value="P:CMP-N-acetylneuraminate metabolic process"/>
    <property type="evidence" value="ECO:0007669"/>
    <property type="project" value="TreeGrafter"/>
</dbReference>
<gene>
    <name evidence="2" type="ORF">BN2614_LOCUS3</name>
</gene>
<dbReference type="PANTHER" id="PTHR46522:SF1">
    <property type="entry name" value="INACTIVE CYTIDINE MONOPHOSPHATE-N-ACETYLNEURAMINIC ACID HYDROXYLASE"/>
    <property type="match status" value="1"/>
</dbReference>
<feature type="compositionally biased region" description="Gly residues" evidence="1">
    <location>
        <begin position="1"/>
        <end position="10"/>
    </location>
</feature>
<reference evidence="2 3" key="1">
    <citation type="submission" date="2018-10" db="EMBL/GenBank/DDBJ databases">
        <authorList>
            <person name="Ekblom R."/>
            <person name="Jareborg N."/>
        </authorList>
    </citation>
    <scope>NUCLEOTIDE SEQUENCE [LARGE SCALE GENOMIC DNA]</scope>
    <source>
        <tissue evidence="2">Muscle</tissue>
    </source>
</reference>
<sequence length="99" mass="10995">MAGLGKGVPGGLADVSMSPTVRDAPRRSLSREMFETEEDFGPFPGGYDYLVDFLPLSFPKESPSWEHTYEEVLQPFSNQTVSNTAQLEVLPDALWVEQT</sequence>
<keyword evidence="3" id="KW-1185">Reference proteome</keyword>
<name>A0A9X9LJF9_GULGU</name>
<dbReference type="PANTHER" id="PTHR46522">
    <property type="entry name" value="CYTIDINE MONOPHOSPHATE-N-ACETYLNEURAMINIC ACID HYDROXYLASE"/>
    <property type="match status" value="1"/>
</dbReference>
<protein>
    <submittedName>
        <fullName evidence="2">Uncharacterized protein</fullName>
    </submittedName>
</protein>
<dbReference type="AlphaFoldDB" id="A0A9X9LJF9"/>